<reference evidence="3" key="1">
    <citation type="journal article" date="2015" name="Nature">
        <title>Complex archaea that bridge the gap between prokaryotes and eukaryotes.</title>
        <authorList>
            <person name="Spang A."/>
            <person name="Saw J.H."/>
            <person name="Jorgensen S.L."/>
            <person name="Zaremba-Niedzwiedzka K."/>
            <person name="Martijn J."/>
            <person name="Lind A.E."/>
            <person name="van Eijk R."/>
            <person name="Schleper C."/>
            <person name="Guy L."/>
            <person name="Ettema T.J."/>
        </authorList>
    </citation>
    <scope>NUCLEOTIDE SEQUENCE</scope>
</reference>
<dbReference type="EMBL" id="LAZR01029675">
    <property type="protein sequence ID" value="KKL58863.1"/>
    <property type="molecule type" value="Genomic_DNA"/>
</dbReference>
<name>A0A0F9DAY3_9ZZZZ</name>
<feature type="transmembrane region" description="Helical" evidence="2">
    <location>
        <begin position="85"/>
        <end position="104"/>
    </location>
</feature>
<evidence type="ECO:0000256" key="1">
    <source>
        <dbReference type="SAM" id="Coils"/>
    </source>
</evidence>
<keyword evidence="2" id="KW-1133">Transmembrane helix</keyword>
<evidence type="ECO:0000313" key="3">
    <source>
        <dbReference type="EMBL" id="KKL58863.1"/>
    </source>
</evidence>
<proteinExistence type="predicted"/>
<feature type="coiled-coil region" evidence="1">
    <location>
        <begin position="27"/>
        <end position="65"/>
    </location>
</feature>
<evidence type="ECO:0000256" key="2">
    <source>
        <dbReference type="SAM" id="Phobius"/>
    </source>
</evidence>
<dbReference type="AlphaFoldDB" id="A0A0F9DAY3"/>
<organism evidence="3">
    <name type="scientific">marine sediment metagenome</name>
    <dbReference type="NCBI Taxonomy" id="412755"/>
    <lineage>
        <taxon>unclassified sequences</taxon>
        <taxon>metagenomes</taxon>
        <taxon>ecological metagenomes</taxon>
    </lineage>
</organism>
<keyword evidence="2" id="KW-0472">Membrane</keyword>
<gene>
    <name evidence="3" type="ORF">LCGC14_2221070</name>
</gene>
<sequence>MKILTTALCVILLSGCAEFAGGFATGMVAMEELANNAQEDLVETVKKVNARTAELNETLVNAENLIKPETVEAIKTARNMAKEPMSWVALASIIANGVWAGRTLEKRKKK</sequence>
<dbReference type="PROSITE" id="PS51257">
    <property type="entry name" value="PROKAR_LIPOPROTEIN"/>
    <property type="match status" value="1"/>
</dbReference>
<keyword evidence="1" id="KW-0175">Coiled coil</keyword>
<protein>
    <submittedName>
        <fullName evidence="3">Uncharacterized protein</fullName>
    </submittedName>
</protein>
<comment type="caution">
    <text evidence="3">The sequence shown here is derived from an EMBL/GenBank/DDBJ whole genome shotgun (WGS) entry which is preliminary data.</text>
</comment>
<accession>A0A0F9DAY3</accession>
<keyword evidence="2" id="KW-0812">Transmembrane</keyword>